<evidence type="ECO:0000256" key="3">
    <source>
        <dbReference type="ARBA" id="ARBA00022525"/>
    </source>
</evidence>
<evidence type="ECO:0000313" key="9">
    <source>
        <dbReference type="EMBL" id="PCF55872.1"/>
    </source>
</evidence>
<feature type="region of interest" description="Disordered" evidence="6">
    <location>
        <begin position="1473"/>
        <end position="1500"/>
    </location>
</feature>
<dbReference type="Proteomes" id="UP000218335">
    <property type="component" value="Unassembled WGS sequence"/>
</dbReference>
<feature type="compositionally biased region" description="Low complexity" evidence="6">
    <location>
        <begin position="70"/>
        <end position="81"/>
    </location>
</feature>
<accession>A0A2A4GYQ4</accession>
<feature type="region of interest" description="Disordered" evidence="6">
    <location>
        <begin position="1785"/>
        <end position="1843"/>
    </location>
</feature>
<dbReference type="PROSITE" id="PS50847">
    <property type="entry name" value="GRAM_POS_ANCHORING"/>
    <property type="match status" value="1"/>
</dbReference>
<feature type="region of interest" description="Disordered" evidence="6">
    <location>
        <begin position="1699"/>
        <end position="1725"/>
    </location>
</feature>
<keyword evidence="2" id="KW-0134">Cell wall</keyword>
<keyword evidence="4" id="KW-0732">Signal</keyword>
<evidence type="ECO:0000259" key="8">
    <source>
        <dbReference type="PROSITE" id="PS50847"/>
    </source>
</evidence>
<feature type="compositionally biased region" description="Polar residues" evidence="6">
    <location>
        <begin position="2120"/>
        <end position="2158"/>
    </location>
</feature>
<keyword evidence="7" id="KW-0812">Transmembrane</keyword>
<sequence length="2185" mass="231703">MKKSRKKRVDFLPNRQNRYAIRRFSVGTASILVGATLIFGIHSNDASAAVEDATSQEAETTNGNSKSTEEATTNESTTVEVPTSEKALTEEKSVEAPTSEEASTEEKSVEAPTNEEASTEEKSVEAPTNEEALTEEKSVEAPTSEEASTEEKSVEAPTNEEASTEEKSVEAPTSEEATTEEKSVEAPTNEEASTEEKSVEAPTNEEATTEEKSVEAPTSEEATTKTPVKEETSSTQENPSMTTPEEQFSNEFNQLTSTEDKTNYTREYLTQNTNLSAEQVDATVERLNLSQDNATAEDVYFALLKDLADQQDALSPRVTLLAARDSELTNEASIALTENSPMFRAALANSPSGNDVVSEEDNIIVADALANGYIKSQTDATNAANTLSGRAWVVDTGTPATMSNGLTAVPEGTKVYMQWIDTDGAASPVYQASTTNKLSSSGGSQVGPGAYAFDLREAWVDSNGKAHKYNATSGQYYRLWIDDYKTADGNTATMLRQAGGFFPGSYINSVTGNNIGQFPLIGTNMQRTGIFMGVIPTNDYMTTDPSKWIQDNEGPISNPAVTSTSEFVSGKVWSETGSGDYANSATGPNFNSGDIAREGYQVVMSSLTSTGAQAYKAQVESLPTDQQAAAAHQLFTNHPEFISATVTGKTDASGAYTLRFPSGSLNKDYLYGYVLDNKGNLVKGYSSFTSPLFRSPNSNLSFAPQTAPYHRPAKNAWVNVNFALVETIETTVDITNFDVTANPAQRGDTAIIDVTSTALSPLPTHVEWRDSKGNVVQKSGDVTTVEEAEAAGTFTIPNDAKTGEIYTVYIVSGGNDVAADSLIVQVQENAATYEPVYPTTTVEQDQTVTIPTPTNEDGSALPNGTKFEGGNNVPEWATVNEDGSISISPNQDVEKGNYNVPVVVTYPDGSKETVFAPVLVQETVPTAEQYEPTSETINKEYGTTATEDEIKGAVTIPDYPTDGDQPTITIDDPTQIPNGTEEGTVNVGVTVTYPDGSTDKLTVPVVTGKQADNDKYTPETTPITKDFGTGVTEDEVKGAVTVPGYPTDGDQPTITIDDPSQLPDGSQEGTTDVSVTVEYPDGTTDHITVPVTIGKQADNDKYTPETTPITKDFGTGVTEDDVKGAITIPGYPTEGDQPTITIDDPSQLPDGSQEGTTDVDVTVEYPDGTTDHITVPVTIGDQADNDKYTPETTPITKDFGTGVTEDEVKGSVTVPGYPTDGDQPTITIDDPSQLPDGSQEGTTDVNVTVEYPDGTTDHITVPVTVGKQADNDKYTPETEGVDKDHGTPVTEDEVKGSVTIPGYPTDGDQPTITIDDPSQLPDGTKEGTTDVSVTVTYPDGTTDHITVPVTVGKQADNDKYTPETEGVNKDHGTPVTEDDVKGAVTVPGYPTDGDQPTITIDDPSQLPDGSQEGTTDVSVTVTYPDGTTDHITVPVTVGKQADNDKYTPETEGVDKDHGTPVTEDEVKGAITIPGYPTDGDQPTITIDDPSQLPDGTKEGTTDVNVTVEYPDGTTDHITVPVTVGKQADNDKYTPETTPITKDFGTGVTEDEVKGSVTVPGYPTEGDQPTITIDDPNQLPDGSQEGTTDVNVTVTYPDGTTDHITVPVTVGKQADNDKYTPETTPITKDFGTGVTEDEVKGAITIPGYPTDGDQPTITIDDPSQLPDGSKEGTTDVSVTVTYPDGTTDHITVPVTVGKQADNDKYTPETEGVNKDHGTPVTEDDVKGAITIPGYPTDGDQPTITIDDPSQLPDGSQEGTTDVNVTVEYPDGTTDHITIPVTIGKQADNDKYTPETEGVNKDHGTPVTEDDVKGAITIPGYPTDGDQPTITIDDPSQLPDGSQEGTTDVNVTITYPDGTTDHITVPVTIGKQADNDKYTPETEGVNKDHGTPVTEDDVKGAITIPGYPTDGDQPTITIDDPSQLPDGTKEGTTGVSVTVTYPDGTTDHITVPVTVGKQADNDKYTPETEGVNKDHGTPVTEDDVKGAITIPGYPTDGDQPTITIDDPSQLPDGTKEGTTDVSVTITYPDGTTDHITVPVTIGKQPTKDNGATDNDGDMTPGTDETDNNTDNGDDMNQGTDKGHGVTDHDDNVKQNSNVDHTPVEQGDNHATSPATDMDPMPSGSQTTSDDMNAKGSTSEKANQNQQSEQLPDTGESNTQNGALLGGLFAALGGLFLIGRRRKEKEDK</sequence>
<evidence type="ECO:0000256" key="6">
    <source>
        <dbReference type="SAM" id="MobiDB-lite"/>
    </source>
</evidence>
<feature type="compositionally biased region" description="Basic and acidic residues" evidence="6">
    <location>
        <begin position="1441"/>
        <end position="1458"/>
    </location>
</feature>
<name>A0A2A4GYQ4_9STAP</name>
<feature type="compositionally biased region" description="Basic and acidic residues" evidence="6">
    <location>
        <begin position="1871"/>
        <end position="1888"/>
    </location>
</feature>
<evidence type="ECO:0000256" key="1">
    <source>
        <dbReference type="ARBA" id="ARBA00004168"/>
    </source>
</evidence>
<feature type="region of interest" description="Disordered" evidence="6">
    <location>
        <begin position="1644"/>
        <end position="1673"/>
    </location>
</feature>
<feature type="transmembrane region" description="Helical" evidence="7">
    <location>
        <begin position="21"/>
        <end position="41"/>
    </location>
</feature>
<dbReference type="Pfam" id="PF18957">
    <property type="entry name" value="RibLong"/>
    <property type="match status" value="1"/>
</dbReference>
<feature type="compositionally biased region" description="Polar residues" evidence="6">
    <location>
        <begin position="233"/>
        <end position="250"/>
    </location>
</feature>
<feature type="domain" description="Gram-positive cocci surface proteins LPxTG" evidence="8">
    <location>
        <begin position="2148"/>
        <end position="2185"/>
    </location>
</feature>
<dbReference type="NCBIfam" id="NF038186">
    <property type="entry name" value="YPDG_rpt"/>
    <property type="match status" value="1"/>
</dbReference>
<feature type="compositionally biased region" description="Basic and acidic residues" evidence="6">
    <location>
        <begin position="1355"/>
        <end position="1372"/>
    </location>
</feature>
<dbReference type="Pfam" id="PF00746">
    <property type="entry name" value="Gram_pos_anchor"/>
    <property type="match status" value="1"/>
</dbReference>
<evidence type="ECO:0000256" key="2">
    <source>
        <dbReference type="ARBA" id="ARBA00022512"/>
    </source>
</evidence>
<feature type="compositionally biased region" description="Basic and acidic residues" evidence="6">
    <location>
        <begin position="1785"/>
        <end position="1802"/>
    </location>
</feature>
<feature type="region of interest" description="Disordered" evidence="6">
    <location>
        <begin position="1957"/>
        <end position="2159"/>
    </location>
</feature>
<comment type="subcellular location">
    <subcellularLocation>
        <location evidence="1">Secreted</location>
        <location evidence="1">Cell wall</location>
        <topology evidence="1">Peptidoglycan-anchor</topology>
    </subcellularLocation>
</comment>
<dbReference type="NCBIfam" id="TIGR01168">
    <property type="entry name" value="YSIRK_signal"/>
    <property type="match status" value="1"/>
</dbReference>
<organism evidence="9 10">
    <name type="scientific">Staphylococcus delphini</name>
    <dbReference type="NCBI Taxonomy" id="53344"/>
    <lineage>
        <taxon>Bacteria</taxon>
        <taxon>Bacillati</taxon>
        <taxon>Bacillota</taxon>
        <taxon>Bacilli</taxon>
        <taxon>Bacillales</taxon>
        <taxon>Staphylococcaceae</taxon>
        <taxon>Staphylococcus</taxon>
        <taxon>Staphylococcus intermedius group</taxon>
    </lineage>
</organism>
<keyword evidence="3" id="KW-0964">Secreted</keyword>
<feature type="compositionally biased region" description="Polar residues" evidence="6">
    <location>
        <begin position="1063"/>
        <end position="1072"/>
    </location>
</feature>
<feature type="compositionally biased region" description="Basic and acidic residues" evidence="6">
    <location>
        <begin position="1699"/>
        <end position="1716"/>
    </location>
</feature>
<dbReference type="NCBIfam" id="TIGR01167">
    <property type="entry name" value="LPXTG_anchor"/>
    <property type="match status" value="1"/>
</dbReference>
<dbReference type="InterPro" id="IPR019931">
    <property type="entry name" value="LPXTG_anchor"/>
</dbReference>
<reference evidence="9 10" key="1">
    <citation type="journal article" date="2017" name="PLoS ONE">
        <title>Development of a real-time PCR for detection of Staphylococcus pseudintermedius using a novel automated comparison of whole-genome sequences.</title>
        <authorList>
            <person name="Verstappen K.M."/>
            <person name="Huijbregts L."/>
            <person name="Spaninks M."/>
            <person name="Wagenaar J.A."/>
            <person name="Fluit A.C."/>
            <person name="Duim B."/>
        </authorList>
    </citation>
    <scope>NUCLEOTIDE SEQUENCE [LARGE SCALE GENOMIC DNA]</scope>
    <source>
        <strain evidence="9 10">215070706401-1</strain>
    </source>
</reference>
<evidence type="ECO:0000256" key="5">
    <source>
        <dbReference type="ARBA" id="ARBA00023088"/>
    </source>
</evidence>
<keyword evidence="7" id="KW-0472">Membrane</keyword>
<feature type="compositionally biased region" description="Acidic residues" evidence="6">
    <location>
        <begin position="2061"/>
        <end position="2071"/>
    </location>
</feature>
<feature type="compositionally biased region" description="Basic and acidic residues" evidence="6">
    <location>
        <begin position="1269"/>
        <end position="1286"/>
    </location>
</feature>
<proteinExistence type="predicted"/>
<dbReference type="Pfam" id="PF04650">
    <property type="entry name" value="YSIRK_signal"/>
    <property type="match status" value="1"/>
</dbReference>
<dbReference type="InterPro" id="IPR044055">
    <property type="entry name" value="RibLong"/>
</dbReference>
<feature type="region of interest" description="Disordered" evidence="6">
    <location>
        <begin position="1355"/>
        <end position="1415"/>
    </location>
</feature>
<feature type="compositionally biased region" description="Basic and acidic residues" evidence="6">
    <location>
        <begin position="1957"/>
        <end position="1974"/>
    </location>
</feature>
<feature type="compositionally biased region" description="Basic and acidic residues" evidence="6">
    <location>
        <begin position="2078"/>
        <end position="2090"/>
    </location>
</feature>
<dbReference type="RefSeq" id="WP_096638102.1">
    <property type="nucleotide sequence ID" value="NZ_MWUU01000005.1"/>
</dbReference>
<keyword evidence="7" id="KW-1133">Transmembrane helix</keyword>
<dbReference type="InterPro" id="IPR059115">
    <property type="entry name" value="Rib"/>
</dbReference>
<feature type="region of interest" description="Disordered" evidence="6">
    <location>
        <begin position="1267"/>
        <end position="1329"/>
    </location>
</feature>
<feature type="region of interest" description="Disordered" evidence="6">
    <location>
        <begin position="1558"/>
        <end position="1585"/>
    </location>
</feature>
<evidence type="ECO:0000256" key="4">
    <source>
        <dbReference type="ARBA" id="ARBA00022729"/>
    </source>
</evidence>
<feature type="transmembrane region" description="Helical" evidence="7">
    <location>
        <begin position="2159"/>
        <end position="2176"/>
    </location>
</feature>
<feature type="region of interest" description="Disordered" evidence="6">
    <location>
        <begin position="1441"/>
        <end position="1461"/>
    </location>
</feature>
<evidence type="ECO:0000313" key="10">
    <source>
        <dbReference type="Proteomes" id="UP000218335"/>
    </source>
</evidence>
<feature type="region of interest" description="Disordered" evidence="6">
    <location>
        <begin position="49"/>
        <end position="250"/>
    </location>
</feature>
<feature type="compositionally biased region" description="Polar residues" evidence="6">
    <location>
        <begin position="53"/>
        <end position="66"/>
    </location>
</feature>
<comment type="caution">
    <text evidence="9">The sequence shown here is derived from an EMBL/GenBank/DDBJ whole genome shotgun (WGS) entry which is preliminary data.</text>
</comment>
<feature type="region of interest" description="Disordered" evidence="6">
    <location>
        <begin position="1214"/>
        <end position="1243"/>
    </location>
</feature>
<dbReference type="Pfam" id="PF08428">
    <property type="entry name" value="Rib"/>
    <property type="match status" value="13"/>
</dbReference>
<feature type="region of interest" description="Disordered" evidence="6">
    <location>
        <begin position="1181"/>
        <end position="1202"/>
    </location>
</feature>
<dbReference type="InterPro" id="IPR005877">
    <property type="entry name" value="YSIRK_signal_dom"/>
</dbReference>
<gene>
    <name evidence="9" type="ORF">B5C08_05260</name>
</gene>
<feature type="region of interest" description="Disordered" evidence="6">
    <location>
        <begin position="1871"/>
        <end position="1931"/>
    </location>
</feature>
<protein>
    <submittedName>
        <fullName evidence="9">Adhesin</fullName>
    </submittedName>
</protein>
<feature type="region of interest" description="Disordered" evidence="6">
    <location>
        <begin position="1527"/>
        <end position="1546"/>
    </location>
</feature>
<feature type="region of interest" description="Disordered" evidence="6">
    <location>
        <begin position="1042"/>
        <end position="1072"/>
    </location>
</feature>
<keyword evidence="5" id="KW-0572">Peptidoglycan-anchor</keyword>
<dbReference type="EMBL" id="MWUU01000005">
    <property type="protein sequence ID" value="PCF55872.1"/>
    <property type="molecule type" value="Genomic_DNA"/>
</dbReference>
<evidence type="ECO:0000256" key="7">
    <source>
        <dbReference type="SAM" id="Phobius"/>
    </source>
</evidence>